<protein>
    <submittedName>
        <fullName evidence="2">Uncharacterized protein</fullName>
    </submittedName>
</protein>
<dbReference type="AlphaFoldDB" id="F9CW63"/>
<dbReference type="RefSeq" id="WP_007550289.1">
    <property type="nucleotide sequence ID" value="NZ_AFPU01000001.1"/>
</dbReference>
<keyword evidence="1" id="KW-0812">Transmembrane</keyword>
<organism evidence="2 3">
    <name type="scientific">Nitrosarchaeum koreense MY1</name>
    <dbReference type="NCBI Taxonomy" id="1001994"/>
    <lineage>
        <taxon>Archaea</taxon>
        <taxon>Nitrososphaerota</taxon>
        <taxon>Nitrososphaeria</taxon>
        <taxon>Nitrosopumilales</taxon>
        <taxon>Nitrosopumilaceae</taxon>
        <taxon>Nitrosarchaeum</taxon>
    </lineage>
</organism>
<dbReference type="STRING" id="1001994.MY1_0753"/>
<keyword evidence="1" id="KW-0472">Membrane</keyword>
<sequence length="51" mass="5486">MNTNTNSTKNETSWNKMVHAPFKKVVAFDLICMGIGVVIGIGIGVYLIAGM</sequence>
<feature type="transmembrane region" description="Helical" evidence="1">
    <location>
        <begin position="25"/>
        <end position="49"/>
    </location>
</feature>
<evidence type="ECO:0000313" key="3">
    <source>
        <dbReference type="Proteomes" id="UP000004440"/>
    </source>
</evidence>
<proteinExistence type="predicted"/>
<gene>
    <name evidence="2" type="ORF">MY1_0753</name>
</gene>
<name>F9CW63_9ARCH</name>
<dbReference type="Proteomes" id="UP000004440">
    <property type="component" value="Unassembled WGS sequence"/>
</dbReference>
<evidence type="ECO:0000256" key="1">
    <source>
        <dbReference type="SAM" id="Phobius"/>
    </source>
</evidence>
<dbReference type="EMBL" id="AFPU01000001">
    <property type="protein sequence ID" value="EGP93515.1"/>
    <property type="molecule type" value="Genomic_DNA"/>
</dbReference>
<evidence type="ECO:0000313" key="2">
    <source>
        <dbReference type="EMBL" id="EGP93515.1"/>
    </source>
</evidence>
<keyword evidence="3" id="KW-1185">Reference proteome</keyword>
<comment type="caution">
    <text evidence="2">The sequence shown here is derived from an EMBL/GenBank/DDBJ whole genome shotgun (WGS) entry which is preliminary data.</text>
</comment>
<keyword evidence="1" id="KW-1133">Transmembrane helix</keyword>
<reference evidence="2 3" key="1">
    <citation type="journal article" date="2011" name="J. Bacteriol.">
        <title>Genome Sequence of an Ammonia-Oxidizing Soil Archaeon, "Candidatus Nitrosoarchaeum koreensis" MY1.</title>
        <authorList>
            <person name="Kim B.K."/>
            <person name="Jung M.Y."/>
            <person name="Yu D.S."/>
            <person name="Park S.J."/>
            <person name="Oh T.K."/>
            <person name="Rhee S.K."/>
            <person name="Kim J.F."/>
        </authorList>
    </citation>
    <scope>NUCLEOTIDE SEQUENCE [LARGE SCALE GENOMIC DNA]</scope>
    <source>
        <strain evidence="2 3">MY1</strain>
    </source>
</reference>
<accession>F9CW63</accession>